<organism evidence="2 3">
    <name type="scientific">Portunus trituberculatus</name>
    <name type="common">Swimming crab</name>
    <name type="synonym">Neptunus trituberculatus</name>
    <dbReference type="NCBI Taxonomy" id="210409"/>
    <lineage>
        <taxon>Eukaryota</taxon>
        <taxon>Metazoa</taxon>
        <taxon>Ecdysozoa</taxon>
        <taxon>Arthropoda</taxon>
        <taxon>Crustacea</taxon>
        <taxon>Multicrustacea</taxon>
        <taxon>Malacostraca</taxon>
        <taxon>Eumalacostraca</taxon>
        <taxon>Eucarida</taxon>
        <taxon>Decapoda</taxon>
        <taxon>Pleocyemata</taxon>
        <taxon>Brachyura</taxon>
        <taxon>Eubrachyura</taxon>
        <taxon>Portunoidea</taxon>
        <taxon>Portunidae</taxon>
        <taxon>Portuninae</taxon>
        <taxon>Portunus</taxon>
    </lineage>
</organism>
<proteinExistence type="predicted"/>
<gene>
    <name evidence="2" type="ORF">E2C01_023121</name>
</gene>
<feature type="region of interest" description="Disordered" evidence="1">
    <location>
        <begin position="1"/>
        <end position="26"/>
    </location>
</feature>
<keyword evidence="3" id="KW-1185">Reference proteome</keyword>
<evidence type="ECO:0000313" key="3">
    <source>
        <dbReference type="Proteomes" id="UP000324222"/>
    </source>
</evidence>
<evidence type="ECO:0000313" key="2">
    <source>
        <dbReference type="EMBL" id="MPC29869.1"/>
    </source>
</evidence>
<protein>
    <submittedName>
        <fullName evidence="2">Uncharacterized protein</fullName>
    </submittedName>
</protein>
<sequence length="62" mass="7388">MLRKEWKRRAGRQAGRQAGGWGGSLFSPRYLVESRKTKLGDIEELQRARCEVKERRKEERKE</sequence>
<accession>A0A5B7E8W3</accession>
<dbReference type="AlphaFoldDB" id="A0A5B7E8W3"/>
<dbReference type="Proteomes" id="UP000324222">
    <property type="component" value="Unassembled WGS sequence"/>
</dbReference>
<name>A0A5B7E8W3_PORTR</name>
<evidence type="ECO:0000256" key="1">
    <source>
        <dbReference type="SAM" id="MobiDB-lite"/>
    </source>
</evidence>
<reference evidence="2 3" key="1">
    <citation type="submission" date="2019-05" db="EMBL/GenBank/DDBJ databases">
        <title>Another draft genome of Portunus trituberculatus and its Hox gene families provides insights of decapod evolution.</title>
        <authorList>
            <person name="Jeong J.-H."/>
            <person name="Song I."/>
            <person name="Kim S."/>
            <person name="Choi T."/>
            <person name="Kim D."/>
            <person name="Ryu S."/>
            <person name="Kim W."/>
        </authorList>
    </citation>
    <scope>NUCLEOTIDE SEQUENCE [LARGE SCALE GENOMIC DNA]</scope>
    <source>
        <tissue evidence="2">Muscle</tissue>
    </source>
</reference>
<dbReference type="EMBL" id="VSRR010002151">
    <property type="protein sequence ID" value="MPC29869.1"/>
    <property type="molecule type" value="Genomic_DNA"/>
</dbReference>
<feature type="compositionally biased region" description="Basic residues" evidence="1">
    <location>
        <begin position="1"/>
        <end position="11"/>
    </location>
</feature>
<comment type="caution">
    <text evidence="2">The sequence shown here is derived from an EMBL/GenBank/DDBJ whole genome shotgun (WGS) entry which is preliminary data.</text>
</comment>